<feature type="region of interest" description="Disordered" evidence="2">
    <location>
        <begin position="64"/>
        <end position="108"/>
    </location>
</feature>
<proteinExistence type="predicted"/>
<keyword evidence="1" id="KW-0175">Coiled coil</keyword>
<evidence type="ECO:0000313" key="4">
    <source>
        <dbReference type="EMBL" id="VDO86165.1"/>
    </source>
</evidence>
<gene>
    <name evidence="4" type="ORF">SMRZ_LOCUS9400</name>
</gene>
<dbReference type="Gene3D" id="1.10.555.10">
    <property type="entry name" value="Rho GTPase activation protein"/>
    <property type="match status" value="1"/>
</dbReference>
<keyword evidence="5" id="KW-1185">Reference proteome</keyword>
<dbReference type="PROSITE" id="PS50238">
    <property type="entry name" value="RHOGAP"/>
    <property type="match status" value="1"/>
</dbReference>
<dbReference type="Proteomes" id="UP000277204">
    <property type="component" value="Unassembled WGS sequence"/>
</dbReference>
<dbReference type="AlphaFoldDB" id="A0A3P8CNN1"/>
<protein>
    <recommendedName>
        <fullName evidence="3">Rho-GAP domain-containing protein</fullName>
    </recommendedName>
</protein>
<feature type="domain" description="Rho-GAP" evidence="3">
    <location>
        <begin position="329"/>
        <end position="441"/>
    </location>
</feature>
<evidence type="ECO:0000313" key="5">
    <source>
        <dbReference type="Proteomes" id="UP000277204"/>
    </source>
</evidence>
<feature type="compositionally biased region" description="Low complexity" evidence="2">
    <location>
        <begin position="268"/>
        <end position="277"/>
    </location>
</feature>
<dbReference type="PANTHER" id="PTHR14166">
    <property type="entry name" value="SLIT-ROBO RHO GTPASE ACTIVATING PROTEIN"/>
    <property type="match status" value="1"/>
</dbReference>
<dbReference type="Pfam" id="PF00620">
    <property type="entry name" value="RhoGAP"/>
    <property type="match status" value="1"/>
</dbReference>
<sequence>MYDELQTTASQLTASIEALRVSTDETWKTLEEVEKKLLELINQKDYDVSRLFCIEKPRSRRSLVGVGGGASAGVSNNLTTSNPLGSSMGSIGTGSVTSSSSSSPGTISAANVHSNQQILSTSGRSTSPGLLPSSTAIVNQDSSLQDTSNLSTVSQTNHSGSTTFGGNDPTQAGLYLRLRSLFRDSRIEQEKFYLDRFAHYTQEMHICQLMQVKLAQIQDALASSQPNSHESIPQTSPSCQNLKSMLRHGIPVLPKLPGYNKDFTKNLKSPTSPTSSHSKIDSGFSSSPPPPPPPAPNFTSQSFHQDSLNSPILASSSHCDVTSTPVSSPSFSSHAVSPGSQSTLVSKHQARRVLRVPNVGKPKLFGGMHQQGVFRVSGSQAEINDFKDAFENGDDPLIGIHEARDINSTASLLKLYFRELGEPPFPDTIFLELIDITRKRK</sequence>
<dbReference type="EMBL" id="UZAI01004422">
    <property type="protein sequence ID" value="VDO86165.1"/>
    <property type="molecule type" value="Genomic_DNA"/>
</dbReference>
<feature type="compositionally biased region" description="Polar residues" evidence="2">
    <location>
        <begin position="297"/>
        <end position="320"/>
    </location>
</feature>
<evidence type="ECO:0000259" key="3">
    <source>
        <dbReference type="PROSITE" id="PS50238"/>
    </source>
</evidence>
<dbReference type="SUPFAM" id="SSF48350">
    <property type="entry name" value="GTPase activation domain, GAP"/>
    <property type="match status" value="1"/>
</dbReference>
<feature type="compositionally biased region" description="Low complexity" evidence="2">
    <location>
        <begin position="321"/>
        <end position="340"/>
    </location>
</feature>
<dbReference type="GO" id="GO:0007165">
    <property type="term" value="P:signal transduction"/>
    <property type="evidence" value="ECO:0007669"/>
    <property type="project" value="InterPro"/>
</dbReference>
<evidence type="ECO:0000256" key="2">
    <source>
        <dbReference type="SAM" id="MobiDB-lite"/>
    </source>
</evidence>
<reference evidence="4 5" key="1">
    <citation type="submission" date="2018-11" db="EMBL/GenBank/DDBJ databases">
        <authorList>
            <consortium name="Pathogen Informatics"/>
        </authorList>
    </citation>
    <scope>NUCLEOTIDE SEQUENCE [LARGE SCALE GENOMIC DNA]</scope>
    <source>
        <strain evidence="4 5">Zambia</strain>
    </source>
</reference>
<evidence type="ECO:0000256" key="1">
    <source>
        <dbReference type="ARBA" id="ARBA00023054"/>
    </source>
</evidence>
<name>A0A3P8CNN1_9TREM</name>
<feature type="compositionally biased region" description="Low complexity" evidence="2">
    <location>
        <begin position="85"/>
        <end position="108"/>
    </location>
</feature>
<dbReference type="InterPro" id="IPR051627">
    <property type="entry name" value="SLIT-ROBO_RhoGAP"/>
</dbReference>
<feature type="region of interest" description="Disordered" evidence="2">
    <location>
        <begin position="261"/>
        <end position="348"/>
    </location>
</feature>
<accession>A0A3P8CNN1</accession>
<feature type="region of interest" description="Disordered" evidence="2">
    <location>
        <begin position="146"/>
        <end position="169"/>
    </location>
</feature>
<dbReference type="InterPro" id="IPR008936">
    <property type="entry name" value="Rho_GTPase_activation_prot"/>
</dbReference>
<dbReference type="InterPro" id="IPR000198">
    <property type="entry name" value="RhoGAP_dom"/>
</dbReference>
<organism evidence="4 5">
    <name type="scientific">Schistosoma margrebowiei</name>
    <dbReference type="NCBI Taxonomy" id="48269"/>
    <lineage>
        <taxon>Eukaryota</taxon>
        <taxon>Metazoa</taxon>
        <taxon>Spiralia</taxon>
        <taxon>Lophotrochozoa</taxon>
        <taxon>Platyhelminthes</taxon>
        <taxon>Trematoda</taxon>
        <taxon>Digenea</taxon>
        <taxon>Strigeidida</taxon>
        <taxon>Schistosomatoidea</taxon>
        <taxon>Schistosomatidae</taxon>
        <taxon>Schistosoma</taxon>
    </lineage>
</organism>
<feature type="compositionally biased region" description="Pro residues" evidence="2">
    <location>
        <begin position="287"/>
        <end position="296"/>
    </location>
</feature>